<evidence type="ECO:0000313" key="4">
    <source>
        <dbReference type="Proteomes" id="UP000239833"/>
    </source>
</evidence>
<dbReference type="EMBL" id="CP019717">
    <property type="protein sequence ID" value="QHZ50057.1"/>
    <property type="molecule type" value="Genomic_DNA"/>
</dbReference>
<protein>
    <submittedName>
        <fullName evidence="2">Putative conjugation protein</fullName>
    </submittedName>
</protein>
<gene>
    <name evidence="2" type="ORF">ERICIII_00804</name>
    <name evidence="3" type="ORF">ERICV_00880</name>
</gene>
<organism evidence="2 4">
    <name type="scientific">Paenibacillus larvae subsp. larvae</name>
    <dbReference type="NCBI Taxonomy" id="147375"/>
    <lineage>
        <taxon>Bacteria</taxon>
        <taxon>Bacillati</taxon>
        <taxon>Bacillota</taxon>
        <taxon>Bacilli</taxon>
        <taxon>Bacillales</taxon>
        <taxon>Paenibacillaceae</taxon>
        <taxon>Paenibacillus</taxon>
    </lineage>
</organism>
<feature type="transmembrane region" description="Helical" evidence="1">
    <location>
        <begin position="6"/>
        <end position="29"/>
    </location>
</feature>
<dbReference type="GeneID" id="70761215"/>
<sequence length="68" mass="7433">MKKWLMIGSVSAPFFVLMILVILIIGIFGGTKAREEENKSNSGMYVCSPTGEEINKEMWGTAFSQAGS</sequence>
<accession>A0A6C0QMY0</accession>
<dbReference type="STRING" id="147375.BXP28_20700"/>
<accession>A0A2L1TSB4</accession>
<reference evidence="2 5" key="2">
    <citation type="journal article" date="2020" name="Int. J. Med. Microbiol.">
        <title>Discovery of Paenibacillus larvae ERIC V: Phenotypic and genomic comparison to genotypes ERIC I-IV reveal different inventories of virulence factors which correlate with epidemiological prevalences of American Foulbrood.</title>
        <authorList>
            <person name="Beims H."/>
            <person name="Bunk B."/>
            <person name="Erler S."/>
            <person name="Mohr K.I."/>
            <person name="Sproer C."/>
            <person name="Pradella S."/>
            <person name="Gunther G."/>
            <person name="Rohde M."/>
            <person name="von der Ohe W."/>
            <person name="Steinert M."/>
        </authorList>
    </citation>
    <scope>NUCLEOTIDE SEQUENCE</scope>
    <source>
        <strain evidence="2">Eric_III</strain>
        <strain evidence="3">Eric_V</strain>
    </source>
</reference>
<evidence type="ECO:0000313" key="5">
    <source>
        <dbReference type="Proteomes" id="UP000464330"/>
    </source>
</evidence>
<keyword evidence="1" id="KW-0472">Membrane</keyword>
<evidence type="ECO:0000313" key="3">
    <source>
        <dbReference type="EMBL" id="QHZ50057.1"/>
    </source>
</evidence>
<reference evidence="4" key="1">
    <citation type="submission" date="2017-02" db="EMBL/GenBank/DDBJ databases">
        <title>Delineation of Paenibacillus larvae strains originating from foulbrood outbreaks.</title>
        <authorList>
            <person name="Beims H."/>
            <person name="Bunk B."/>
            <person name="Sproeer C."/>
            <person name="Mohr K.I."/>
            <person name="Pradella S."/>
            <person name="Guenther G."/>
            <person name="Rohde M."/>
            <person name="von der Ohe W."/>
            <person name="Steinert M."/>
        </authorList>
    </citation>
    <scope>NUCLEOTIDE SEQUENCE [LARGE SCALE GENOMIC DNA]</scope>
    <source>
        <strain evidence="4">Eric_III</strain>
    </source>
</reference>
<keyword evidence="1" id="KW-1133">Transmembrane helix</keyword>
<name>A0A2L1TSB4_9BACL</name>
<evidence type="ECO:0000313" key="2">
    <source>
        <dbReference type="EMBL" id="AVF25011.1"/>
    </source>
</evidence>
<dbReference type="RefSeq" id="WP_024095172.1">
    <property type="nucleotide sequence ID" value="NZ_CP019651.1"/>
</dbReference>
<dbReference type="Proteomes" id="UP000464330">
    <property type="component" value="Chromosome"/>
</dbReference>
<evidence type="ECO:0000256" key="1">
    <source>
        <dbReference type="SAM" id="Phobius"/>
    </source>
</evidence>
<keyword evidence="1" id="KW-0812">Transmembrane</keyword>
<dbReference type="Proteomes" id="UP000239833">
    <property type="component" value="Chromosome"/>
</dbReference>
<dbReference type="AlphaFoldDB" id="A0A2L1TSB4"/>
<dbReference type="EMBL" id="CP019655">
    <property type="protein sequence ID" value="AVF25011.1"/>
    <property type="molecule type" value="Genomic_DNA"/>
</dbReference>
<accession>A0A8B6WVU9</accession>
<proteinExistence type="predicted"/>